<sequence length="140" mass="15529">MVEKKLSLSKTILKILSLDEGLEKVKCELEKNDVEAVFVIDSEARIIGTSASHAVKAASLVSKLTPEEKVLVDGNDRQLLKTTEWHQFCEQLNASSAVLVHGDNWNDTYVSGFQEDVCEAIKTLTAYLPHKTRLQKMGIG</sequence>
<evidence type="ECO:0000313" key="1">
    <source>
        <dbReference type="EMBL" id="CAH3144112.1"/>
    </source>
</evidence>
<keyword evidence="2" id="KW-1185">Reference proteome</keyword>
<protein>
    <submittedName>
        <fullName evidence="1">Uncharacterized protein</fullName>
    </submittedName>
</protein>
<name>A0ABN8PIZ9_9CNID</name>
<dbReference type="Proteomes" id="UP001159405">
    <property type="component" value="Unassembled WGS sequence"/>
</dbReference>
<accession>A0ABN8PIZ9</accession>
<organism evidence="1 2">
    <name type="scientific">Porites lobata</name>
    <dbReference type="NCBI Taxonomy" id="104759"/>
    <lineage>
        <taxon>Eukaryota</taxon>
        <taxon>Metazoa</taxon>
        <taxon>Cnidaria</taxon>
        <taxon>Anthozoa</taxon>
        <taxon>Hexacorallia</taxon>
        <taxon>Scleractinia</taxon>
        <taxon>Fungiina</taxon>
        <taxon>Poritidae</taxon>
        <taxon>Porites</taxon>
    </lineage>
</organism>
<gene>
    <name evidence="1" type="ORF">PLOB_00043792</name>
</gene>
<comment type="caution">
    <text evidence="1">The sequence shown here is derived from an EMBL/GenBank/DDBJ whole genome shotgun (WGS) entry which is preliminary data.</text>
</comment>
<evidence type="ECO:0000313" key="2">
    <source>
        <dbReference type="Proteomes" id="UP001159405"/>
    </source>
</evidence>
<reference evidence="1 2" key="1">
    <citation type="submission" date="2022-05" db="EMBL/GenBank/DDBJ databases">
        <authorList>
            <consortium name="Genoscope - CEA"/>
            <person name="William W."/>
        </authorList>
    </citation>
    <scope>NUCLEOTIDE SEQUENCE [LARGE SCALE GENOMIC DNA]</scope>
</reference>
<proteinExistence type="predicted"/>
<dbReference type="EMBL" id="CALNXK010000072">
    <property type="protein sequence ID" value="CAH3144112.1"/>
    <property type="molecule type" value="Genomic_DNA"/>
</dbReference>